<feature type="transmembrane region" description="Helical" evidence="7">
    <location>
        <begin position="20"/>
        <end position="45"/>
    </location>
</feature>
<keyword evidence="3 7" id="KW-0812">Transmembrane</keyword>
<name>W0RBX9_9BACT</name>
<dbReference type="GO" id="GO:0005886">
    <property type="term" value="C:plasma membrane"/>
    <property type="evidence" value="ECO:0007669"/>
    <property type="project" value="UniProtKB-SubCell"/>
</dbReference>
<reference evidence="10 11" key="1">
    <citation type="journal article" date="2014" name="Genome Announc.">
        <title>Genome Sequence and Methylome of Soil Bacterium Gemmatirosa kalamazoonensis KBS708T, a Member of the Rarely Cultivated Gemmatimonadetes Phylum.</title>
        <authorList>
            <person name="Debruyn J.M."/>
            <person name="Radosevich M."/>
            <person name="Wommack K.E."/>
            <person name="Polson S.W."/>
            <person name="Hauser L.J."/>
            <person name="Fawaz M.N."/>
            <person name="Korlach J."/>
            <person name="Tsai Y.C."/>
        </authorList>
    </citation>
    <scope>NUCLEOTIDE SEQUENCE [LARGE SCALE GENOMIC DNA]</scope>
    <source>
        <strain evidence="10 11">KBS708</strain>
    </source>
</reference>
<evidence type="ECO:0000313" key="10">
    <source>
        <dbReference type="EMBL" id="AHG87820.1"/>
    </source>
</evidence>
<keyword evidence="2" id="KW-1003">Cell membrane</keyword>
<comment type="subcellular location">
    <subcellularLocation>
        <location evidence="1">Cell membrane</location>
        <topology evidence="1">Multi-pass membrane protein</topology>
    </subcellularLocation>
</comment>
<feature type="domain" description="ABC3 transporter permease C-terminal" evidence="8">
    <location>
        <begin position="713"/>
        <end position="826"/>
    </location>
</feature>
<dbReference type="PANTHER" id="PTHR30572">
    <property type="entry name" value="MEMBRANE COMPONENT OF TRANSPORTER-RELATED"/>
    <property type="match status" value="1"/>
</dbReference>
<evidence type="ECO:0000259" key="9">
    <source>
        <dbReference type="Pfam" id="PF12704"/>
    </source>
</evidence>
<dbReference type="KEGG" id="gba:J421_0283"/>
<accession>W0RBX9</accession>
<feature type="transmembrane region" description="Helical" evidence="7">
    <location>
        <begin position="765"/>
        <end position="784"/>
    </location>
</feature>
<feature type="transmembrane region" description="Helical" evidence="7">
    <location>
        <begin position="706"/>
        <end position="734"/>
    </location>
</feature>
<feature type="domain" description="MacB-like periplasmic core" evidence="9">
    <location>
        <begin position="497"/>
        <end position="665"/>
    </location>
</feature>
<evidence type="ECO:0000256" key="7">
    <source>
        <dbReference type="SAM" id="Phobius"/>
    </source>
</evidence>
<dbReference type="GO" id="GO:0022857">
    <property type="term" value="F:transmembrane transporter activity"/>
    <property type="evidence" value="ECO:0007669"/>
    <property type="project" value="TreeGrafter"/>
</dbReference>
<feature type="transmembrane region" description="Helical" evidence="7">
    <location>
        <begin position="796"/>
        <end position="816"/>
    </location>
</feature>
<comment type="similarity">
    <text evidence="6">Belongs to the ABC-4 integral membrane protein family.</text>
</comment>
<feature type="transmembrane region" description="Helical" evidence="7">
    <location>
        <begin position="353"/>
        <end position="372"/>
    </location>
</feature>
<dbReference type="EMBL" id="CP007128">
    <property type="protein sequence ID" value="AHG87820.1"/>
    <property type="molecule type" value="Genomic_DNA"/>
</dbReference>
<dbReference type="InterPro" id="IPR017800">
    <property type="entry name" value="ADOP"/>
</dbReference>
<evidence type="ECO:0000256" key="3">
    <source>
        <dbReference type="ARBA" id="ARBA00022692"/>
    </source>
</evidence>
<evidence type="ECO:0000259" key="8">
    <source>
        <dbReference type="Pfam" id="PF02687"/>
    </source>
</evidence>
<evidence type="ECO:0000256" key="2">
    <source>
        <dbReference type="ARBA" id="ARBA00022475"/>
    </source>
</evidence>
<feature type="transmembrane region" description="Helical" evidence="7">
    <location>
        <begin position="437"/>
        <end position="460"/>
    </location>
</feature>
<keyword evidence="4 7" id="KW-1133">Transmembrane helix</keyword>
<dbReference type="AlphaFoldDB" id="W0RBX9"/>
<dbReference type="STRING" id="861299.J421_0283"/>
<dbReference type="Pfam" id="PF12704">
    <property type="entry name" value="MacB_PCD"/>
    <property type="match status" value="2"/>
</dbReference>
<dbReference type="RefSeq" id="WP_025409378.1">
    <property type="nucleotide sequence ID" value="NZ_CP007128.1"/>
</dbReference>
<proteinExistence type="inferred from homology"/>
<dbReference type="InterPro" id="IPR025857">
    <property type="entry name" value="MacB_PCD"/>
</dbReference>
<sequence>MSNDLRLALRQLRRTPGFTIVVAIVLALGIGVNVATFGAVDALFFRAPSGVRAPEEVRRLNVTMPPVPGQQVFFNINHSFADVAALRARHETFAKLGAYTTGTAVVSADGAAAESGGEPPKAQMTIADASYFATLGARPFIGRTFTAGEDSTFDAAPVAVLGYAYWRRAFDGDRALVGRTIRVNGRPFTVVGIMPEGFGGVELTPADVFLPTSMASAVGYQAKFIRKPSMKWLNVVARLAPGIDARRAEAVATTVLRGIDASNPGPVLGFDKKRPRSIVAAALNDHFGHGAFTSSAPVPLWMLGATGAVLLVVCANVANMLVARAERRRREIATRVALGAGGRRLVRQLLAEGLVLAVLGGAAGVLVAMLGARLFVLVPNMPRLEHLVDGRAALFALAVTLLTTMGFALAPAVQAARSDAGELLRAGVRGTARATPVRAVLLAVQFAASLALLGAGGLFVRSLRNVQGVDVGFDVWHSLVASVDWDAFKVPSKDARALLDRVAERARALPGVVGVSPVMLAPFDGVSMATLKVPGRTDLDAVSGVPGGMFFTNAVDTAYFRTLGIPVLRGRAFDGRDGPNAPGTVVVSETFAKRVFPGEDVIGKCVKTGMEDNAPCTTVVGMVKDARFMGLTGDIAPIYYSPLATQSDGPAQLVVRLAPGTSAAMRRQTMAAIRGLLTSLDSRVQFASVRQLGEASIQAALGPYRVAAAAFTVFGALALLLAAIGLYGVVAYAVAQRTGEFGVRVALGARARDITTLVLRQGIRLTLVGGAFGAAGAVAVGRLLKSRLYGVEPVDFPTLGAVAALLAASALLACWIPARRAARVNPTEAFRAE</sequence>
<dbReference type="Proteomes" id="UP000019151">
    <property type="component" value="Chromosome"/>
</dbReference>
<dbReference type="InterPro" id="IPR050250">
    <property type="entry name" value="Macrolide_Exporter_MacB"/>
</dbReference>
<feature type="transmembrane region" description="Helical" evidence="7">
    <location>
        <begin position="392"/>
        <end position="416"/>
    </location>
</feature>
<dbReference type="PATRIC" id="fig|861299.3.peg.287"/>
<keyword evidence="11" id="KW-1185">Reference proteome</keyword>
<dbReference type="Pfam" id="PF02687">
    <property type="entry name" value="FtsX"/>
    <property type="match status" value="2"/>
</dbReference>
<feature type="domain" description="ABC3 transporter permease C-terminal" evidence="8">
    <location>
        <begin position="307"/>
        <end position="418"/>
    </location>
</feature>
<feature type="transmembrane region" description="Helical" evidence="7">
    <location>
        <begin position="300"/>
        <end position="322"/>
    </location>
</feature>
<dbReference type="InParanoid" id="W0RBX9"/>
<organism evidence="10 11">
    <name type="scientific">Gemmatirosa kalamazoonensis</name>
    <dbReference type="NCBI Taxonomy" id="861299"/>
    <lineage>
        <taxon>Bacteria</taxon>
        <taxon>Pseudomonadati</taxon>
        <taxon>Gemmatimonadota</taxon>
        <taxon>Gemmatimonadia</taxon>
        <taxon>Gemmatimonadales</taxon>
        <taxon>Gemmatimonadaceae</taxon>
        <taxon>Gemmatirosa</taxon>
    </lineage>
</organism>
<dbReference type="InterPro" id="IPR003838">
    <property type="entry name" value="ABC3_permease_C"/>
</dbReference>
<dbReference type="eggNOG" id="COG0577">
    <property type="taxonomic scope" value="Bacteria"/>
</dbReference>
<evidence type="ECO:0000256" key="4">
    <source>
        <dbReference type="ARBA" id="ARBA00022989"/>
    </source>
</evidence>
<keyword evidence="5 7" id="KW-0472">Membrane</keyword>
<gene>
    <name evidence="10" type="ORF">J421_0283</name>
</gene>
<protein>
    <submittedName>
        <fullName evidence="10">Permease</fullName>
    </submittedName>
</protein>
<dbReference type="PANTHER" id="PTHR30572:SF4">
    <property type="entry name" value="ABC TRANSPORTER PERMEASE YTRF"/>
    <property type="match status" value="1"/>
</dbReference>
<feature type="domain" description="MacB-like periplasmic core" evidence="9">
    <location>
        <begin position="19"/>
        <end position="251"/>
    </location>
</feature>
<evidence type="ECO:0000256" key="5">
    <source>
        <dbReference type="ARBA" id="ARBA00023136"/>
    </source>
</evidence>
<evidence type="ECO:0000256" key="6">
    <source>
        <dbReference type="ARBA" id="ARBA00038076"/>
    </source>
</evidence>
<dbReference type="NCBIfam" id="TIGR03434">
    <property type="entry name" value="ADOP"/>
    <property type="match status" value="1"/>
</dbReference>
<dbReference type="OrthoDB" id="5933722at2"/>
<evidence type="ECO:0000256" key="1">
    <source>
        <dbReference type="ARBA" id="ARBA00004651"/>
    </source>
</evidence>
<evidence type="ECO:0000313" key="11">
    <source>
        <dbReference type="Proteomes" id="UP000019151"/>
    </source>
</evidence>
<dbReference type="HOGENOM" id="CLU_009433_0_0_0"/>